<protein>
    <submittedName>
        <fullName evidence="1">Protocatechuate 3,4-dioxygenase beta subunit</fullName>
    </submittedName>
</protein>
<name>A0ACC0CRU5_9PEZI</name>
<proteinExistence type="predicted"/>
<comment type="caution">
    <text evidence="1">The sequence shown here is derived from an EMBL/GenBank/DDBJ whole genome shotgun (WGS) entry which is preliminary data.</text>
</comment>
<organism evidence="1 2">
    <name type="scientific">Hypoxylon rubiginosum</name>
    <dbReference type="NCBI Taxonomy" id="110542"/>
    <lineage>
        <taxon>Eukaryota</taxon>
        <taxon>Fungi</taxon>
        <taxon>Dikarya</taxon>
        <taxon>Ascomycota</taxon>
        <taxon>Pezizomycotina</taxon>
        <taxon>Sordariomycetes</taxon>
        <taxon>Xylariomycetidae</taxon>
        <taxon>Xylariales</taxon>
        <taxon>Hypoxylaceae</taxon>
        <taxon>Hypoxylon</taxon>
    </lineage>
</organism>
<sequence length="319" mass="35608">MAPTNGTTDGGLPVALDLDIDNITENVIKFCGQGRDPRMKFILGKLVTHIHNFARETRLTTDEWRAGLDWLQECGQICNENRKELITVSDIFGLSTLVDEIDHPKPPGATQGSILGPFHSHEAEEKANGDRISHDPKGEPLFVVCTVKDTQGNPLPNARIHVWEADSNGEYDIEKSERSGPDGRGILHSDDRGEFYFDAIVPVPYPILCDGPVGIFFEVSGRHQYRPAHMHFMFEKEGFDPLITALYLRNSKYRDSDAVFGVKNSLLVDIRDMDSETASAYNRSDVKKLLTYDFVLASSIEVSALREERSVDCQGVVGR</sequence>
<dbReference type="EMBL" id="MU394357">
    <property type="protein sequence ID" value="KAI6083122.1"/>
    <property type="molecule type" value="Genomic_DNA"/>
</dbReference>
<evidence type="ECO:0000313" key="1">
    <source>
        <dbReference type="EMBL" id="KAI6083122.1"/>
    </source>
</evidence>
<reference evidence="1 2" key="1">
    <citation type="journal article" date="2022" name="New Phytol.">
        <title>Ecological generalism drives hyperdiversity of secondary metabolite gene clusters in xylarialean endophytes.</title>
        <authorList>
            <person name="Franco M.E.E."/>
            <person name="Wisecaver J.H."/>
            <person name="Arnold A.E."/>
            <person name="Ju Y.M."/>
            <person name="Slot J.C."/>
            <person name="Ahrendt S."/>
            <person name="Moore L.P."/>
            <person name="Eastman K.E."/>
            <person name="Scott K."/>
            <person name="Konkel Z."/>
            <person name="Mondo S.J."/>
            <person name="Kuo A."/>
            <person name="Hayes R.D."/>
            <person name="Haridas S."/>
            <person name="Andreopoulos B."/>
            <person name="Riley R."/>
            <person name="LaButti K."/>
            <person name="Pangilinan J."/>
            <person name="Lipzen A."/>
            <person name="Amirebrahimi M."/>
            <person name="Yan J."/>
            <person name="Adam C."/>
            <person name="Keymanesh K."/>
            <person name="Ng V."/>
            <person name="Louie K."/>
            <person name="Northen T."/>
            <person name="Drula E."/>
            <person name="Henrissat B."/>
            <person name="Hsieh H.M."/>
            <person name="Youens-Clark K."/>
            <person name="Lutzoni F."/>
            <person name="Miadlikowska J."/>
            <person name="Eastwood D.C."/>
            <person name="Hamelin R.C."/>
            <person name="Grigoriev I.V."/>
            <person name="U'Ren J.M."/>
        </authorList>
    </citation>
    <scope>NUCLEOTIDE SEQUENCE [LARGE SCALE GENOMIC DNA]</scope>
    <source>
        <strain evidence="1 2">ER1909</strain>
    </source>
</reference>
<accession>A0ACC0CRU5</accession>
<dbReference type="Proteomes" id="UP001497680">
    <property type="component" value="Unassembled WGS sequence"/>
</dbReference>
<evidence type="ECO:0000313" key="2">
    <source>
        <dbReference type="Proteomes" id="UP001497680"/>
    </source>
</evidence>
<gene>
    <name evidence="1" type="ORF">F4821DRAFT_196834</name>
</gene>
<keyword evidence="2" id="KW-1185">Reference proteome</keyword>